<sequence>MAMVLPGSYQHSVIKILKYVIAIISVMIVLCQYVVMYIGRNAKSFAREVFLNWTNLAALLAILGYTLYIITNFFLNFRMILLIFSSGGEKKKLEGRVKLKLISCMTLTSLLNLLALFVFYSGDSFAAAHIAVSFSCTDFLISTVFLEIIGYAHNKIKRKRLGPKVVEAEVSILSSVPSQLPSSDLKLASRDQDSSLF</sequence>
<gene>
    <name evidence="2" type="ORF">HK099_007242</name>
</gene>
<accession>A0AAD5TXE4</accession>
<keyword evidence="1" id="KW-1133">Transmembrane helix</keyword>
<comment type="caution">
    <text evidence="2">The sequence shown here is derived from an EMBL/GenBank/DDBJ whole genome shotgun (WGS) entry which is preliminary data.</text>
</comment>
<evidence type="ECO:0000313" key="3">
    <source>
        <dbReference type="Proteomes" id="UP001211065"/>
    </source>
</evidence>
<evidence type="ECO:0000313" key="2">
    <source>
        <dbReference type="EMBL" id="KAJ3213664.1"/>
    </source>
</evidence>
<feature type="transmembrane region" description="Helical" evidence="1">
    <location>
        <begin position="58"/>
        <end position="81"/>
    </location>
</feature>
<protein>
    <submittedName>
        <fullName evidence="2">Uncharacterized protein</fullName>
    </submittedName>
</protein>
<dbReference type="Proteomes" id="UP001211065">
    <property type="component" value="Unassembled WGS sequence"/>
</dbReference>
<evidence type="ECO:0000256" key="1">
    <source>
        <dbReference type="SAM" id="Phobius"/>
    </source>
</evidence>
<keyword evidence="1" id="KW-0812">Transmembrane</keyword>
<feature type="transmembrane region" description="Helical" evidence="1">
    <location>
        <begin position="101"/>
        <end position="120"/>
    </location>
</feature>
<feature type="transmembrane region" description="Helical" evidence="1">
    <location>
        <begin position="126"/>
        <end position="152"/>
    </location>
</feature>
<name>A0AAD5TXE4_9FUNG</name>
<organism evidence="2 3">
    <name type="scientific">Clydaea vesicula</name>
    <dbReference type="NCBI Taxonomy" id="447962"/>
    <lineage>
        <taxon>Eukaryota</taxon>
        <taxon>Fungi</taxon>
        <taxon>Fungi incertae sedis</taxon>
        <taxon>Chytridiomycota</taxon>
        <taxon>Chytridiomycota incertae sedis</taxon>
        <taxon>Chytridiomycetes</taxon>
        <taxon>Lobulomycetales</taxon>
        <taxon>Lobulomycetaceae</taxon>
        <taxon>Clydaea</taxon>
    </lineage>
</organism>
<keyword evidence="1" id="KW-0472">Membrane</keyword>
<reference evidence="2" key="1">
    <citation type="submission" date="2020-05" db="EMBL/GenBank/DDBJ databases">
        <title>Phylogenomic resolution of chytrid fungi.</title>
        <authorList>
            <person name="Stajich J.E."/>
            <person name="Amses K."/>
            <person name="Simmons R."/>
            <person name="Seto K."/>
            <person name="Myers J."/>
            <person name="Bonds A."/>
            <person name="Quandt C.A."/>
            <person name="Barry K."/>
            <person name="Liu P."/>
            <person name="Grigoriev I."/>
            <person name="Longcore J.E."/>
            <person name="James T.Y."/>
        </authorList>
    </citation>
    <scope>NUCLEOTIDE SEQUENCE</scope>
    <source>
        <strain evidence="2">JEL0476</strain>
    </source>
</reference>
<keyword evidence="3" id="KW-1185">Reference proteome</keyword>
<dbReference type="AlphaFoldDB" id="A0AAD5TXE4"/>
<feature type="transmembrane region" description="Helical" evidence="1">
    <location>
        <begin position="16"/>
        <end position="38"/>
    </location>
</feature>
<proteinExistence type="predicted"/>
<dbReference type="EMBL" id="JADGJW010000689">
    <property type="protein sequence ID" value="KAJ3213664.1"/>
    <property type="molecule type" value="Genomic_DNA"/>
</dbReference>